<dbReference type="GO" id="GO:0015627">
    <property type="term" value="C:type II protein secretion system complex"/>
    <property type="evidence" value="ECO:0007669"/>
    <property type="project" value="TreeGrafter"/>
</dbReference>
<dbReference type="SUPFAM" id="SSF47781">
    <property type="entry name" value="RuvA domain 2-like"/>
    <property type="match status" value="3"/>
</dbReference>
<protein>
    <recommendedName>
        <fullName evidence="3">Helix-hairpin-helix domain-containing protein</fullName>
    </recommendedName>
</protein>
<evidence type="ECO:0000313" key="2">
    <source>
        <dbReference type="EMBL" id="KAA6310238.1"/>
    </source>
</evidence>
<dbReference type="EMBL" id="SNRY01007529">
    <property type="protein sequence ID" value="KAA6310238.1"/>
    <property type="molecule type" value="Genomic_DNA"/>
</dbReference>
<dbReference type="PANTHER" id="PTHR21180:SF32">
    <property type="entry name" value="ENDONUCLEASE_EXONUCLEASE_PHOSPHATASE FAMILY DOMAIN-CONTAINING PROTEIN 1"/>
    <property type="match status" value="1"/>
</dbReference>
<dbReference type="InterPro" id="IPR010994">
    <property type="entry name" value="RuvA_2-like"/>
</dbReference>
<feature type="transmembrane region" description="Helical" evidence="1">
    <location>
        <begin position="16"/>
        <end position="36"/>
    </location>
</feature>
<keyword evidence="1" id="KW-1133">Transmembrane helix</keyword>
<accession>A0A5J4PMX3</accession>
<dbReference type="Pfam" id="PF12836">
    <property type="entry name" value="HHH_3"/>
    <property type="match status" value="3"/>
</dbReference>
<sequence length="303" mass="35047">MWKDFFYFTRSERRGIIILITLIIIVIVGSSLISSYREKPIIADKLLSEKEYADFNTSLHEKRKESVSYDPPKEQMEIVLTPFDPNTADSLAFLHLGLSSRTASNIIRYRIKGGVFRKPEDFKKIYGLTPEQYAGLLPYISIQQSFDEKKDTPQSVVKSEQVREPMPIAFKYPLGTVIDLNQADTAELKKIPGIGSGIAASIVNYRRKLGGFYSINQLEDIHLSTVQFAEWFSVATDDIVRINLNKIGIERLRAHPYFNFYQAKAIVEYRKKKGRLKTLKQLALYEEFSERDFEKMEHYVCFE</sequence>
<gene>
    <name evidence="2" type="ORF">EZS27_038425</name>
</gene>
<proteinExistence type="predicted"/>
<dbReference type="GO" id="GO:0015628">
    <property type="term" value="P:protein secretion by the type II secretion system"/>
    <property type="evidence" value="ECO:0007669"/>
    <property type="project" value="TreeGrafter"/>
</dbReference>
<name>A0A5J4PMX3_9ZZZZ</name>
<keyword evidence="1" id="KW-0472">Membrane</keyword>
<evidence type="ECO:0008006" key="3">
    <source>
        <dbReference type="Google" id="ProtNLM"/>
    </source>
</evidence>
<dbReference type="InterPro" id="IPR051675">
    <property type="entry name" value="Endo/Exo/Phosphatase_dom_1"/>
</dbReference>
<dbReference type="PANTHER" id="PTHR21180">
    <property type="entry name" value="ENDONUCLEASE/EXONUCLEASE/PHOSPHATASE FAMILY DOMAIN-CONTAINING PROTEIN 1"/>
    <property type="match status" value="1"/>
</dbReference>
<reference evidence="2" key="1">
    <citation type="submission" date="2019-03" db="EMBL/GenBank/DDBJ databases">
        <title>Single cell metagenomics reveals metabolic interactions within the superorganism composed of flagellate Streblomastix strix and complex community of Bacteroidetes bacteria on its surface.</title>
        <authorList>
            <person name="Treitli S.C."/>
            <person name="Kolisko M."/>
            <person name="Husnik F."/>
            <person name="Keeling P."/>
            <person name="Hampl V."/>
        </authorList>
    </citation>
    <scope>NUCLEOTIDE SEQUENCE</scope>
    <source>
        <strain evidence="2">STM</strain>
    </source>
</reference>
<keyword evidence="1" id="KW-0812">Transmembrane</keyword>
<comment type="caution">
    <text evidence="2">The sequence shown here is derived from an EMBL/GenBank/DDBJ whole genome shotgun (WGS) entry which is preliminary data.</text>
</comment>
<dbReference type="AlphaFoldDB" id="A0A5J4PMX3"/>
<organism evidence="2">
    <name type="scientific">termite gut metagenome</name>
    <dbReference type="NCBI Taxonomy" id="433724"/>
    <lineage>
        <taxon>unclassified sequences</taxon>
        <taxon>metagenomes</taxon>
        <taxon>organismal metagenomes</taxon>
    </lineage>
</organism>
<evidence type="ECO:0000256" key="1">
    <source>
        <dbReference type="SAM" id="Phobius"/>
    </source>
</evidence>
<dbReference type="Gene3D" id="1.10.150.310">
    <property type="entry name" value="Tex RuvX-like domain-like"/>
    <property type="match status" value="1"/>
</dbReference>
<dbReference type="Gene3D" id="1.10.150.280">
    <property type="entry name" value="AF1531-like domain"/>
    <property type="match status" value="1"/>
</dbReference>